<reference evidence="3 4" key="1">
    <citation type="submission" date="2021-01" db="EMBL/GenBank/DDBJ databases">
        <title>Whole genome shotgun sequence of Asanoa siamensis NBRC 107932.</title>
        <authorList>
            <person name="Komaki H."/>
            <person name="Tamura T."/>
        </authorList>
    </citation>
    <scope>NUCLEOTIDE SEQUENCE [LARGE SCALE GENOMIC DNA]</scope>
    <source>
        <strain evidence="3 4">NBRC 107932</strain>
    </source>
</reference>
<protein>
    <recommendedName>
        <fullName evidence="5">Secreted protein</fullName>
    </recommendedName>
</protein>
<evidence type="ECO:0000313" key="4">
    <source>
        <dbReference type="Proteomes" id="UP000604117"/>
    </source>
</evidence>
<evidence type="ECO:0000313" key="3">
    <source>
        <dbReference type="EMBL" id="GIF70861.1"/>
    </source>
</evidence>
<sequence>MIGGGAALMLVALGAAAIALTPSGGEPESPPADLLQRTQQVCDESSTGTRVEDGGATLHVDNAGEKDRDGVSLTGLECILEEARVPENIKQRMFSTRTSDGKRDGAWPGFQASWTYDPDKGLDLTITRTA</sequence>
<gene>
    <name evidence="3" type="ORF">Asi02nite_03790</name>
</gene>
<dbReference type="EMBL" id="BONE01000002">
    <property type="protein sequence ID" value="GIF70861.1"/>
    <property type="molecule type" value="Genomic_DNA"/>
</dbReference>
<comment type="caution">
    <text evidence="3">The sequence shown here is derived from an EMBL/GenBank/DDBJ whole genome shotgun (WGS) entry which is preliminary data.</text>
</comment>
<accession>A0ABQ4CHT4</accession>
<evidence type="ECO:0000256" key="1">
    <source>
        <dbReference type="SAM" id="MobiDB-lite"/>
    </source>
</evidence>
<name>A0ABQ4CHT4_9ACTN</name>
<proteinExistence type="predicted"/>
<feature type="chain" id="PRO_5045160525" description="Secreted protein" evidence="2">
    <location>
        <begin position="20"/>
        <end position="130"/>
    </location>
</feature>
<evidence type="ECO:0008006" key="5">
    <source>
        <dbReference type="Google" id="ProtNLM"/>
    </source>
</evidence>
<feature type="signal peptide" evidence="2">
    <location>
        <begin position="1"/>
        <end position="19"/>
    </location>
</feature>
<keyword evidence="4" id="KW-1185">Reference proteome</keyword>
<evidence type="ECO:0000256" key="2">
    <source>
        <dbReference type="SAM" id="SignalP"/>
    </source>
</evidence>
<keyword evidence="2" id="KW-0732">Signal</keyword>
<organism evidence="3 4">
    <name type="scientific">Asanoa siamensis</name>
    <dbReference type="NCBI Taxonomy" id="926357"/>
    <lineage>
        <taxon>Bacteria</taxon>
        <taxon>Bacillati</taxon>
        <taxon>Actinomycetota</taxon>
        <taxon>Actinomycetes</taxon>
        <taxon>Micromonosporales</taxon>
        <taxon>Micromonosporaceae</taxon>
        <taxon>Asanoa</taxon>
    </lineage>
</organism>
<feature type="region of interest" description="Disordered" evidence="1">
    <location>
        <begin position="45"/>
        <end position="67"/>
    </location>
</feature>
<feature type="region of interest" description="Disordered" evidence="1">
    <location>
        <begin position="91"/>
        <end position="113"/>
    </location>
</feature>
<dbReference type="Proteomes" id="UP000604117">
    <property type="component" value="Unassembled WGS sequence"/>
</dbReference>